<name>A0A498HVE8_MALDO</name>
<organism evidence="1 2">
    <name type="scientific">Malus domestica</name>
    <name type="common">Apple</name>
    <name type="synonym">Pyrus malus</name>
    <dbReference type="NCBI Taxonomy" id="3750"/>
    <lineage>
        <taxon>Eukaryota</taxon>
        <taxon>Viridiplantae</taxon>
        <taxon>Streptophyta</taxon>
        <taxon>Embryophyta</taxon>
        <taxon>Tracheophyta</taxon>
        <taxon>Spermatophyta</taxon>
        <taxon>Magnoliopsida</taxon>
        <taxon>eudicotyledons</taxon>
        <taxon>Gunneridae</taxon>
        <taxon>Pentapetalae</taxon>
        <taxon>rosids</taxon>
        <taxon>fabids</taxon>
        <taxon>Rosales</taxon>
        <taxon>Rosaceae</taxon>
        <taxon>Amygdaloideae</taxon>
        <taxon>Maleae</taxon>
        <taxon>Malus</taxon>
    </lineage>
</organism>
<accession>A0A498HVE8</accession>
<dbReference type="EMBL" id="RDQH01000341">
    <property type="protein sequence ID" value="RXH73972.1"/>
    <property type="molecule type" value="Genomic_DNA"/>
</dbReference>
<evidence type="ECO:0000313" key="1">
    <source>
        <dbReference type="EMBL" id="RXH73972.1"/>
    </source>
</evidence>
<protein>
    <submittedName>
        <fullName evidence="1">Uncharacterized protein</fullName>
    </submittedName>
</protein>
<dbReference type="Proteomes" id="UP000290289">
    <property type="component" value="Chromosome 15"/>
</dbReference>
<gene>
    <name evidence="1" type="ORF">DVH24_016794</name>
</gene>
<keyword evidence="2" id="KW-1185">Reference proteome</keyword>
<dbReference type="AlphaFoldDB" id="A0A498HVE8"/>
<proteinExistence type="predicted"/>
<sequence length="94" mass="10568">MIPKSWHTAWRGLTSSTSAADHPCHPALQQRFQIPISFVFRSSVAAEAAAPKIKGMSIESSRYGLLLMSQSKKETISDANQLRFQENFWIDSEN</sequence>
<reference evidence="1 2" key="1">
    <citation type="submission" date="2018-10" db="EMBL/GenBank/DDBJ databases">
        <title>A high-quality apple genome assembly.</title>
        <authorList>
            <person name="Hu J."/>
        </authorList>
    </citation>
    <scope>NUCLEOTIDE SEQUENCE [LARGE SCALE GENOMIC DNA]</scope>
    <source>
        <strain evidence="2">cv. HFTH1</strain>
        <tissue evidence="1">Young leaf</tissue>
    </source>
</reference>
<comment type="caution">
    <text evidence="1">The sequence shown here is derived from an EMBL/GenBank/DDBJ whole genome shotgun (WGS) entry which is preliminary data.</text>
</comment>
<evidence type="ECO:0000313" key="2">
    <source>
        <dbReference type="Proteomes" id="UP000290289"/>
    </source>
</evidence>